<comment type="caution">
    <text evidence="1">The sequence shown here is derived from an EMBL/GenBank/DDBJ whole genome shotgun (WGS) entry which is preliminary data.</text>
</comment>
<gene>
    <name evidence="1" type="ORF">Scep_013241</name>
</gene>
<evidence type="ECO:0000313" key="1">
    <source>
        <dbReference type="EMBL" id="KAK9133713.1"/>
    </source>
</evidence>
<accession>A0AAP0JII3</accession>
<protein>
    <submittedName>
        <fullName evidence="1">Uncharacterized protein</fullName>
    </submittedName>
</protein>
<keyword evidence="2" id="KW-1185">Reference proteome</keyword>
<organism evidence="1 2">
    <name type="scientific">Stephania cephalantha</name>
    <dbReference type="NCBI Taxonomy" id="152367"/>
    <lineage>
        <taxon>Eukaryota</taxon>
        <taxon>Viridiplantae</taxon>
        <taxon>Streptophyta</taxon>
        <taxon>Embryophyta</taxon>
        <taxon>Tracheophyta</taxon>
        <taxon>Spermatophyta</taxon>
        <taxon>Magnoliopsida</taxon>
        <taxon>Ranunculales</taxon>
        <taxon>Menispermaceae</taxon>
        <taxon>Menispermoideae</taxon>
        <taxon>Cissampelideae</taxon>
        <taxon>Stephania</taxon>
    </lineage>
</organism>
<dbReference type="Proteomes" id="UP001419268">
    <property type="component" value="Unassembled WGS sequence"/>
</dbReference>
<name>A0AAP0JII3_9MAGN</name>
<reference evidence="1 2" key="1">
    <citation type="submission" date="2024-01" db="EMBL/GenBank/DDBJ databases">
        <title>Genome assemblies of Stephania.</title>
        <authorList>
            <person name="Yang L."/>
        </authorList>
    </citation>
    <scope>NUCLEOTIDE SEQUENCE [LARGE SCALE GENOMIC DNA]</scope>
    <source>
        <strain evidence="1">JXDWG</strain>
        <tissue evidence="1">Leaf</tissue>
    </source>
</reference>
<proteinExistence type="predicted"/>
<dbReference type="EMBL" id="JBBNAG010000005">
    <property type="protein sequence ID" value="KAK9133713.1"/>
    <property type="molecule type" value="Genomic_DNA"/>
</dbReference>
<dbReference type="AlphaFoldDB" id="A0AAP0JII3"/>
<evidence type="ECO:0000313" key="2">
    <source>
        <dbReference type="Proteomes" id="UP001419268"/>
    </source>
</evidence>
<sequence>MFSCFSSFIDSASKCPKIALQVKVEFRTTASDAVHFQNASHGEKMGRELKIWHRGSRFHLIGAPHPAA</sequence>